<dbReference type="RefSeq" id="WP_123103984.1">
    <property type="nucleotide sequence ID" value="NZ_CP127527.1"/>
</dbReference>
<comment type="caution">
    <text evidence="3">The sequence shown here is derived from an EMBL/GenBank/DDBJ whole genome shotgun (WGS) entry which is preliminary data.</text>
</comment>
<dbReference type="Gene3D" id="3.30.70.100">
    <property type="match status" value="1"/>
</dbReference>
<gene>
    <name evidence="3" type="ORF">EC580_08260</name>
</gene>
<dbReference type="OrthoDB" id="5298704at2"/>
<organism evidence="3">
    <name type="scientific">Acidithiobacillus sulfuriphilus</name>
    <dbReference type="NCBI Taxonomy" id="1867749"/>
    <lineage>
        <taxon>Bacteria</taxon>
        <taxon>Pseudomonadati</taxon>
        <taxon>Pseudomonadota</taxon>
        <taxon>Acidithiobacillia</taxon>
        <taxon>Acidithiobacillales</taxon>
        <taxon>Acidithiobacillaceae</taxon>
        <taxon>Acidithiobacillus</taxon>
    </lineage>
</organism>
<reference evidence="3" key="1">
    <citation type="submission" date="2018-10" db="EMBL/GenBank/DDBJ databases">
        <title>Acidithiobacillus sulfuriphilus sp. nov.: an extremely acidophilic sulfur-oxidizing chemolithotroph isolated from a neutral pH environment.</title>
        <authorList>
            <person name="Falagan C."/>
            <person name="Moya-Beltran A."/>
            <person name="Quatrini R."/>
            <person name="Johnson D.B."/>
        </authorList>
    </citation>
    <scope>NUCLEOTIDE SEQUENCE [LARGE SCALE GENOMIC DNA]</scope>
    <source>
        <strain evidence="3">CJ-2</strain>
    </source>
</reference>
<evidence type="ECO:0000259" key="2">
    <source>
        <dbReference type="PROSITE" id="PS50846"/>
    </source>
</evidence>
<dbReference type="CDD" id="cd00371">
    <property type="entry name" value="HMA"/>
    <property type="match status" value="1"/>
</dbReference>
<dbReference type="InterPro" id="IPR036163">
    <property type="entry name" value="HMA_dom_sf"/>
</dbReference>
<dbReference type="GO" id="GO:0046872">
    <property type="term" value="F:metal ion binding"/>
    <property type="evidence" value="ECO:0007669"/>
    <property type="project" value="InterPro"/>
</dbReference>
<evidence type="ECO:0000256" key="1">
    <source>
        <dbReference type="SAM" id="SignalP"/>
    </source>
</evidence>
<dbReference type="AlphaFoldDB" id="A0A3M8R1Q4"/>
<dbReference type="InterPro" id="IPR006121">
    <property type="entry name" value="HMA_dom"/>
</dbReference>
<dbReference type="Pfam" id="PF00403">
    <property type="entry name" value="HMA"/>
    <property type="match status" value="1"/>
</dbReference>
<accession>A0A3M8R1Q4</accession>
<protein>
    <submittedName>
        <fullName evidence="3">Heavy-metal-associated domain-containing protein</fullName>
    </submittedName>
</protein>
<sequence length="118" mass="12157">MNVKTLCAKVGMFSGAVALLAGGMAMASVDAASAPLPVAAKSATATTVFKVPSMSCGDKACETAIYIALHRLKGVEKIRIDDMARTVTVTYDPKDVNAATMLQTMKGIGYPASVQQSG</sequence>
<evidence type="ECO:0000313" key="3">
    <source>
        <dbReference type="EMBL" id="RNF61612.1"/>
    </source>
</evidence>
<feature type="chain" id="PRO_5018338502" evidence="1">
    <location>
        <begin position="28"/>
        <end position="118"/>
    </location>
</feature>
<feature type="domain" description="HMA" evidence="2">
    <location>
        <begin position="45"/>
        <end position="113"/>
    </location>
</feature>
<proteinExistence type="predicted"/>
<keyword evidence="1" id="KW-0732">Signal</keyword>
<dbReference type="PROSITE" id="PS50846">
    <property type="entry name" value="HMA_2"/>
    <property type="match status" value="1"/>
</dbReference>
<dbReference type="EMBL" id="RIZI01000168">
    <property type="protein sequence ID" value="RNF61612.1"/>
    <property type="molecule type" value="Genomic_DNA"/>
</dbReference>
<name>A0A3M8R1Q4_9PROT</name>
<feature type="signal peptide" evidence="1">
    <location>
        <begin position="1"/>
        <end position="27"/>
    </location>
</feature>
<dbReference type="SUPFAM" id="SSF55008">
    <property type="entry name" value="HMA, heavy metal-associated domain"/>
    <property type="match status" value="1"/>
</dbReference>